<accession>A0A1H5JNB0</accession>
<protein>
    <submittedName>
        <fullName evidence="2">Uncharacterized protein</fullName>
    </submittedName>
</protein>
<reference evidence="2 3" key="1">
    <citation type="submission" date="2016-10" db="EMBL/GenBank/DDBJ databases">
        <authorList>
            <person name="de Groot N.N."/>
        </authorList>
    </citation>
    <scope>NUCLEOTIDE SEQUENCE [LARGE SCALE GENOMIC DNA]</scope>
    <source>
        <strain evidence="2 3">BS3662</strain>
    </source>
</reference>
<dbReference type="RefSeq" id="WP_167362927.1">
    <property type="nucleotide sequence ID" value="NZ_FNTY01000002.1"/>
</dbReference>
<keyword evidence="1" id="KW-0175">Coiled coil</keyword>
<dbReference type="EMBL" id="FNTY01000002">
    <property type="protein sequence ID" value="SEE54065.1"/>
    <property type="molecule type" value="Genomic_DNA"/>
</dbReference>
<evidence type="ECO:0000313" key="2">
    <source>
        <dbReference type="EMBL" id="SEE54065.1"/>
    </source>
</evidence>
<feature type="coiled-coil region" evidence="1">
    <location>
        <begin position="84"/>
        <end position="115"/>
    </location>
</feature>
<evidence type="ECO:0000256" key="1">
    <source>
        <dbReference type="SAM" id="Coils"/>
    </source>
</evidence>
<gene>
    <name evidence="2" type="ORF">SAMN04490194_2692</name>
</gene>
<proteinExistence type="predicted"/>
<evidence type="ECO:0000313" key="3">
    <source>
        <dbReference type="Proteomes" id="UP000198985"/>
    </source>
</evidence>
<organism evidence="2 3">
    <name type="scientific">Pseudomonas migulae</name>
    <dbReference type="NCBI Taxonomy" id="78543"/>
    <lineage>
        <taxon>Bacteria</taxon>
        <taxon>Pseudomonadati</taxon>
        <taxon>Pseudomonadota</taxon>
        <taxon>Gammaproteobacteria</taxon>
        <taxon>Pseudomonadales</taxon>
        <taxon>Pseudomonadaceae</taxon>
        <taxon>Pseudomonas</taxon>
    </lineage>
</organism>
<dbReference type="Proteomes" id="UP000198985">
    <property type="component" value="Unassembled WGS sequence"/>
</dbReference>
<dbReference type="AlphaFoldDB" id="A0A1H5JNB0"/>
<name>A0A1H5JNB0_9PSED</name>
<sequence>MRGELIGAAIVISVIIMTTHEFMAWTSIESERKDTVCKIAQEHMKNLEIQARAMVAGLSVEALAEAENTEVGKLVRALDTAKNNAEVEAVIEAHAAELEAQEAAADAELKNQESQLFLEQQVTKQRITTDIKLQIKRARKAVIDACE</sequence>